<keyword evidence="4" id="KW-0963">Cytoplasm</keyword>
<accession>A0ABP0XLE5</accession>
<name>A0ABP0XLE5_9ROSI</name>
<evidence type="ECO:0000256" key="2">
    <source>
        <dbReference type="ARBA" id="ARBA00009695"/>
    </source>
</evidence>
<dbReference type="EMBL" id="OZ021735">
    <property type="protein sequence ID" value="CAK9308634.1"/>
    <property type="molecule type" value="Genomic_DNA"/>
</dbReference>
<protein>
    <recommendedName>
        <fullName evidence="3">Regulatory protein RecX</fullName>
    </recommendedName>
</protein>
<evidence type="ECO:0000313" key="6">
    <source>
        <dbReference type="EMBL" id="CAK9308634.1"/>
    </source>
</evidence>
<gene>
    <name evidence="6" type="ORF">CITCOLO1_LOCUS147</name>
</gene>
<dbReference type="InterPro" id="IPR053924">
    <property type="entry name" value="RecX_HTH_2nd"/>
</dbReference>
<evidence type="ECO:0000313" key="7">
    <source>
        <dbReference type="Proteomes" id="UP001642487"/>
    </source>
</evidence>
<dbReference type="Proteomes" id="UP001642487">
    <property type="component" value="Chromosome 1"/>
</dbReference>
<evidence type="ECO:0000256" key="3">
    <source>
        <dbReference type="ARBA" id="ARBA00018111"/>
    </source>
</evidence>
<dbReference type="InterPro" id="IPR036388">
    <property type="entry name" value="WH-like_DNA-bd_sf"/>
</dbReference>
<sequence length="331" mass="37339">MKAMAGFSIRASIQLQHRVLSISWVKKSGVFTCLKARVYSSSGPVRYIPKRTLNDKKSKTHSTTDIVNGNDFSSGLDVTARRIEVKHRGAVRRSNFNDILRDQNQYEKENYSAGGSMLGLEDEFDDNLSHVHDLLQEPEAVDEELNIYDKKCYDGNNDLRGNKNKQDAEKLAIELLATRAFTAVELRKKLVGKRVSLVAVEAVINDFKSRGLINDGLYAEAFCRSRWSSSSWGPRKIKQALVNKGIGGEVAEKAIKLVFEDGEESDDGTSSVGLSKVSMDRLFVEALKQWVRGRDAPEETRKSRIVRWLQYRGFDWGVTSTILKKLDEYPP</sequence>
<dbReference type="Pfam" id="PF02631">
    <property type="entry name" value="RecX_HTH2"/>
    <property type="match status" value="1"/>
</dbReference>
<evidence type="ECO:0000259" key="5">
    <source>
        <dbReference type="Pfam" id="PF02631"/>
    </source>
</evidence>
<evidence type="ECO:0000256" key="4">
    <source>
        <dbReference type="ARBA" id="ARBA00022490"/>
    </source>
</evidence>
<proteinExistence type="inferred from homology"/>
<comment type="subcellular location">
    <subcellularLocation>
        <location evidence="1">Cytoplasm</location>
    </subcellularLocation>
</comment>
<reference evidence="6 7" key="1">
    <citation type="submission" date="2024-03" db="EMBL/GenBank/DDBJ databases">
        <authorList>
            <person name="Gkanogiannis A."/>
            <person name="Becerra Lopez-Lavalle L."/>
        </authorList>
    </citation>
    <scope>NUCLEOTIDE SEQUENCE [LARGE SCALE GENOMIC DNA]</scope>
</reference>
<dbReference type="PANTHER" id="PTHR33602">
    <property type="entry name" value="REGULATORY PROTEIN RECX FAMILY PROTEIN"/>
    <property type="match status" value="1"/>
</dbReference>
<keyword evidence="7" id="KW-1185">Reference proteome</keyword>
<evidence type="ECO:0000256" key="1">
    <source>
        <dbReference type="ARBA" id="ARBA00004496"/>
    </source>
</evidence>
<organism evidence="6 7">
    <name type="scientific">Citrullus colocynthis</name>
    <name type="common">colocynth</name>
    <dbReference type="NCBI Taxonomy" id="252529"/>
    <lineage>
        <taxon>Eukaryota</taxon>
        <taxon>Viridiplantae</taxon>
        <taxon>Streptophyta</taxon>
        <taxon>Embryophyta</taxon>
        <taxon>Tracheophyta</taxon>
        <taxon>Spermatophyta</taxon>
        <taxon>Magnoliopsida</taxon>
        <taxon>eudicotyledons</taxon>
        <taxon>Gunneridae</taxon>
        <taxon>Pentapetalae</taxon>
        <taxon>rosids</taxon>
        <taxon>fabids</taxon>
        <taxon>Cucurbitales</taxon>
        <taxon>Cucurbitaceae</taxon>
        <taxon>Benincaseae</taxon>
        <taxon>Citrullus</taxon>
    </lineage>
</organism>
<dbReference type="PANTHER" id="PTHR33602:SF1">
    <property type="entry name" value="REGULATORY PROTEIN RECX FAMILY PROTEIN"/>
    <property type="match status" value="1"/>
</dbReference>
<dbReference type="HAMAP" id="MF_01114">
    <property type="entry name" value="RecX"/>
    <property type="match status" value="1"/>
</dbReference>
<dbReference type="InterPro" id="IPR003783">
    <property type="entry name" value="Regulatory_RecX"/>
</dbReference>
<comment type="similarity">
    <text evidence="2">Belongs to the RecX family.</text>
</comment>
<dbReference type="Gene3D" id="1.10.10.10">
    <property type="entry name" value="Winged helix-like DNA-binding domain superfamily/Winged helix DNA-binding domain"/>
    <property type="match status" value="2"/>
</dbReference>
<feature type="domain" description="RecX second three-helical" evidence="5">
    <location>
        <begin position="214"/>
        <end position="254"/>
    </location>
</feature>